<dbReference type="GO" id="GO:0005975">
    <property type="term" value="P:carbohydrate metabolic process"/>
    <property type="evidence" value="ECO:0007669"/>
    <property type="project" value="InterPro"/>
</dbReference>
<dbReference type="GO" id="GO:0046872">
    <property type="term" value="F:metal ion binding"/>
    <property type="evidence" value="ECO:0007669"/>
    <property type="project" value="UniProtKB-KW"/>
</dbReference>
<evidence type="ECO:0000256" key="4">
    <source>
        <dbReference type="SAM" id="SignalP"/>
    </source>
</evidence>
<evidence type="ECO:0000256" key="2">
    <source>
        <dbReference type="ARBA" id="ARBA00022801"/>
    </source>
</evidence>
<dbReference type="SUPFAM" id="SSF88713">
    <property type="entry name" value="Glycoside hydrolase/deacetylase"/>
    <property type="match status" value="1"/>
</dbReference>
<accession>A0A109W4Z9</accession>
<gene>
    <name evidence="6" type="ORF">AXF13_14470</name>
</gene>
<dbReference type="Gene3D" id="3.20.20.370">
    <property type="entry name" value="Glycoside hydrolase/deacetylase"/>
    <property type="match status" value="1"/>
</dbReference>
<dbReference type="CDD" id="cd10917">
    <property type="entry name" value="CE4_NodB_like_6s_7s"/>
    <property type="match status" value="1"/>
</dbReference>
<dbReference type="EMBL" id="CP014229">
    <property type="protein sequence ID" value="AMD91236.1"/>
    <property type="molecule type" value="Genomic_DNA"/>
</dbReference>
<dbReference type="PROSITE" id="PS51677">
    <property type="entry name" value="NODB"/>
    <property type="match status" value="1"/>
</dbReference>
<keyword evidence="1" id="KW-0479">Metal-binding</keyword>
<dbReference type="InterPro" id="IPR011330">
    <property type="entry name" value="Glyco_hydro/deAcase_b/a-brl"/>
</dbReference>
<evidence type="ECO:0000313" key="6">
    <source>
        <dbReference type="EMBL" id="AMD91236.1"/>
    </source>
</evidence>
<feature type="region of interest" description="Disordered" evidence="3">
    <location>
        <begin position="260"/>
        <end position="339"/>
    </location>
</feature>
<dbReference type="PANTHER" id="PTHR10587">
    <property type="entry name" value="GLYCOSYL TRANSFERASE-RELATED"/>
    <property type="match status" value="1"/>
</dbReference>
<dbReference type="InterPro" id="IPR050248">
    <property type="entry name" value="Polysacc_deacetylase_ArnD"/>
</dbReference>
<proteinExistence type="predicted"/>
<evidence type="ECO:0000256" key="1">
    <source>
        <dbReference type="ARBA" id="ARBA00022723"/>
    </source>
</evidence>
<dbReference type="GO" id="GO:0016810">
    <property type="term" value="F:hydrolase activity, acting on carbon-nitrogen (but not peptide) bonds"/>
    <property type="evidence" value="ECO:0007669"/>
    <property type="project" value="InterPro"/>
</dbReference>
<dbReference type="KEGG" id="dfi:AXF13_14470"/>
<evidence type="ECO:0000313" key="7">
    <source>
        <dbReference type="Proteomes" id="UP000069241"/>
    </source>
</evidence>
<evidence type="ECO:0000256" key="3">
    <source>
        <dbReference type="SAM" id="MobiDB-lite"/>
    </source>
</evidence>
<keyword evidence="7" id="KW-1185">Reference proteome</keyword>
<keyword evidence="2" id="KW-0378">Hydrolase</keyword>
<feature type="compositionally biased region" description="Pro residues" evidence="3">
    <location>
        <begin position="329"/>
        <end position="339"/>
    </location>
</feature>
<protein>
    <submittedName>
        <fullName evidence="6">Polysaccharide deacetylase</fullName>
    </submittedName>
</protein>
<feature type="chain" id="PRO_5007141318" evidence="4">
    <location>
        <begin position="27"/>
        <end position="339"/>
    </location>
</feature>
<dbReference type="GO" id="GO:0016020">
    <property type="term" value="C:membrane"/>
    <property type="evidence" value="ECO:0007669"/>
    <property type="project" value="TreeGrafter"/>
</dbReference>
<feature type="signal peptide" evidence="4">
    <location>
        <begin position="1"/>
        <end position="26"/>
    </location>
</feature>
<dbReference type="Proteomes" id="UP000069241">
    <property type="component" value="Chromosome"/>
</dbReference>
<sequence>MKFPWKQLRAAALCGCMLLAAQSVLARVVDGNNIMDQRMSENLCAITFDDGPSRNTPQLLDMLDQYGIPATFFLLGKQAELHPGIVRRIVAEGHEIGNHSYSHPNLRLLSSERKDEEIRRTDAILRSLGATPLFLRPPYGAFDHNTVETAESLGLSVVLWSLDSRDWKGLPPDYAKLRSTRGYAYPTGSLRGIFLFHDTHKSTVDDLPRIIADLRAGGCQRFVTVSEYLEGVLDPEPGLLMTRRPVGGEPGQMPLAARHTVEGVEESAELPPTRGWPAGTGPLPLARSSKPWQPESNAAPFSGQALDQHERGGASPQSTLPTGLSLRPSPRPGAPAPLS</sequence>
<evidence type="ECO:0000259" key="5">
    <source>
        <dbReference type="PROSITE" id="PS51677"/>
    </source>
</evidence>
<dbReference type="Pfam" id="PF01522">
    <property type="entry name" value="Polysacc_deac_1"/>
    <property type="match status" value="1"/>
</dbReference>
<dbReference type="AlphaFoldDB" id="A0A109W4Z9"/>
<name>A0A109W4Z9_9BACT</name>
<dbReference type="InterPro" id="IPR002509">
    <property type="entry name" value="NODB_dom"/>
</dbReference>
<dbReference type="STRING" id="44742.AXF13_14470"/>
<keyword evidence="4" id="KW-0732">Signal</keyword>
<organism evidence="6 7">
    <name type="scientific">Desulfovibrio fairfieldensis</name>
    <dbReference type="NCBI Taxonomy" id="44742"/>
    <lineage>
        <taxon>Bacteria</taxon>
        <taxon>Pseudomonadati</taxon>
        <taxon>Thermodesulfobacteriota</taxon>
        <taxon>Desulfovibrionia</taxon>
        <taxon>Desulfovibrionales</taxon>
        <taxon>Desulfovibrionaceae</taxon>
        <taxon>Desulfovibrio</taxon>
    </lineage>
</organism>
<dbReference type="PANTHER" id="PTHR10587:SF133">
    <property type="entry name" value="CHITIN DEACETYLASE 1-RELATED"/>
    <property type="match status" value="1"/>
</dbReference>
<reference evidence="7" key="1">
    <citation type="submission" date="2016-02" db="EMBL/GenBank/DDBJ databases">
        <authorList>
            <person name="Holder M.E."/>
            <person name="Ajami N.J."/>
            <person name="Petrosino J.F."/>
        </authorList>
    </citation>
    <scope>NUCLEOTIDE SEQUENCE [LARGE SCALE GENOMIC DNA]</scope>
    <source>
        <strain evidence="7">CCUG 45958</strain>
    </source>
</reference>
<feature type="domain" description="NodB homology" evidence="5">
    <location>
        <begin position="42"/>
        <end position="223"/>
    </location>
</feature>